<dbReference type="InterPro" id="IPR045276">
    <property type="entry name" value="YbiO_bact"/>
</dbReference>
<evidence type="ECO:0000256" key="8">
    <source>
        <dbReference type="SAM" id="Phobius"/>
    </source>
</evidence>
<dbReference type="RefSeq" id="WP_133442287.1">
    <property type="nucleotide sequence ID" value="NZ_CP034726.1"/>
</dbReference>
<feature type="transmembrane region" description="Helical" evidence="8">
    <location>
        <begin position="37"/>
        <end position="58"/>
    </location>
</feature>
<comment type="function">
    <text evidence="7">May play a role in resistance to osmotic downshock.</text>
</comment>
<dbReference type="PANTHER" id="PTHR30460:SF0">
    <property type="entry name" value="MODERATE CONDUCTANCE MECHANOSENSITIVE CHANNEL YBIO"/>
    <property type="match status" value="1"/>
</dbReference>
<dbReference type="InterPro" id="IPR011014">
    <property type="entry name" value="MscS_channel_TM-2"/>
</dbReference>
<sequence length="297" mass="33343">MFTNLLTQAQVVNNSFLKRYIKTFNWDQILSNLSKKIVMIIFITILFWVFKRVGLFFINRLFRKHQQKTSEEFSLRRISTLHTLSINTLNYGLVIFWIYSVLSMIGIPIGTLVTGAGIFSLAIGLGAQGFVSDIVSGFFILFEHQLNVGDYVKIGDIEGTVRAIGLRTTQINSVDGTLNYIPNRNITVISNFSRNNMIAIIQIKINPDTPIKKSLNVIEKVNQLHAANNSDIIGKPDVRGTVTLPDGSVAIQIYITTKNGAQWAIQRQYLGYYLEALTKNGIKLPKSPLVMPNTSNN</sequence>
<dbReference type="SUPFAM" id="SSF50182">
    <property type="entry name" value="Sm-like ribonucleoproteins"/>
    <property type="match status" value="1"/>
</dbReference>
<feature type="domain" description="Mechanosensitive ion channel transmembrane helices 2/3" evidence="10">
    <location>
        <begin position="88"/>
        <end position="128"/>
    </location>
</feature>
<dbReference type="PANTHER" id="PTHR30460">
    <property type="entry name" value="MODERATE CONDUCTANCE MECHANOSENSITIVE CHANNEL YBIO"/>
    <property type="match status" value="1"/>
</dbReference>
<gene>
    <name evidence="11" type="ORF">ELX58_06360</name>
</gene>
<evidence type="ECO:0000256" key="4">
    <source>
        <dbReference type="ARBA" id="ARBA00022692"/>
    </source>
</evidence>
<dbReference type="Gene3D" id="1.10.287.1260">
    <property type="match status" value="1"/>
</dbReference>
<comment type="subcellular location">
    <subcellularLocation>
        <location evidence="1">Cell membrane</location>
        <topology evidence="1">Multi-pass membrane protein</topology>
    </subcellularLocation>
</comment>
<reference evidence="12" key="1">
    <citation type="submission" date="2018-12" db="EMBL/GenBank/DDBJ databases">
        <title>A new species of lactobacillus.</title>
        <authorList>
            <person name="Jian Y."/>
            <person name="Xin L."/>
            <person name="Hong Z.J."/>
            <person name="Ming L.Z."/>
            <person name="Hong X.Z."/>
        </authorList>
    </citation>
    <scope>NUCLEOTIDE SEQUENCE [LARGE SCALE GENOMIC DNA]</scope>
    <source>
        <strain evidence="12">HSLZ-75</strain>
    </source>
</reference>
<dbReference type="SUPFAM" id="SSF82861">
    <property type="entry name" value="Mechanosensitive channel protein MscS (YggB), transmembrane region"/>
    <property type="match status" value="1"/>
</dbReference>
<keyword evidence="3" id="KW-1003">Cell membrane</keyword>
<evidence type="ECO:0000256" key="5">
    <source>
        <dbReference type="ARBA" id="ARBA00022989"/>
    </source>
</evidence>
<dbReference type="OrthoDB" id="9809206at2"/>
<dbReference type="AlphaFoldDB" id="A0A4V1ALT6"/>
<dbReference type="GO" id="GO:0008381">
    <property type="term" value="F:mechanosensitive monoatomic ion channel activity"/>
    <property type="evidence" value="ECO:0007669"/>
    <property type="project" value="InterPro"/>
</dbReference>
<dbReference type="InterPro" id="IPR010920">
    <property type="entry name" value="LSM_dom_sf"/>
</dbReference>
<dbReference type="InterPro" id="IPR049142">
    <property type="entry name" value="MS_channel_1st"/>
</dbReference>
<dbReference type="KEGG" id="lji:ELX58_06360"/>
<dbReference type="Gene3D" id="3.30.70.100">
    <property type="match status" value="1"/>
</dbReference>
<keyword evidence="6 8" id="KW-0472">Membrane</keyword>
<evidence type="ECO:0000256" key="3">
    <source>
        <dbReference type="ARBA" id="ARBA00022475"/>
    </source>
</evidence>
<dbReference type="Pfam" id="PF21088">
    <property type="entry name" value="MS_channel_1st"/>
    <property type="match status" value="1"/>
</dbReference>
<keyword evidence="4 8" id="KW-0812">Transmembrane</keyword>
<dbReference type="Gene3D" id="2.30.30.60">
    <property type="match status" value="1"/>
</dbReference>
<organism evidence="11 12">
    <name type="scientific">Acetilactobacillus jinshanensis</name>
    <dbReference type="NCBI Taxonomy" id="1720083"/>
    <lineage>
        <taxon>Bacteria</taxon>
        <taxon>Bacillati</taxon>
        <taxon>Bacillota</taxon>
        <taxon>Bacilli</taxon>
        <taxon>Lactobacillales</taxon>
        <taxon>Lactobacillaceae</taxon>
        <taxon>Acetilactobacillus</taxon>
    </lineage>
</organism>
<evidence type="ECO:0000313" key="11">
    <source>
        <dbReference type="EMBL" id="QBP18729.1"/>
    </source>
</evidence>
<dbReference type="Proteomes" id="UP000294321">
    <property type="component" value="Chromosome"/>
</dbReference>
<dbReference type="InterPro" id="IPR006685">
    <property type="entry name" value="MscS_channel_2nd"/>
</dbReference>
<dbReference type="EMBL" id="CP034726">
    <property type="protein sequence ID" value="QBP18729.1"/>
    <property type="molecule type" value="Genomic_DNA"/>
</dbReference>
<comment type="similarity">
    <text evidence="2">Belongs to the MscS (TC 1.A.23) family.</text>
</comment>
<keyword evidence="5 8" id="KW-1133">Transmembrane helix</keyword>
<evidence type="ECO:0000259" key="9">
    <source>
        <dbReference type="Pfam" id="PF00924"/>
    </source>
</evidence>
<evidence type="ECO:0000256" key="7">
    <source>
        <dbReference type="ARBA" id="ARBA00059688"/>
    </source>
</evidence>
<accession>A0A4V1ALT6</accession>
<name>A0A4V1ALT6_9LACO</name>
<evidence type="ECO:0000256" key="1">
    <source>
        <dbReference type="ARBA" id="ARBA00004651"/>
    </source>
</evidence>
<evidence type="ECO:0000259" key="10">
    <source>
        <dbReference type="Pfam" id="PF21088"/>
    </source>
</evidence>
<evidence type="ECO:0000313" key="12">
    <source>
        <dbReference type="Proteomes" id="UP000294321"/>
    </source>
</evidence>
<dbReference type="GO" id="GO:0005886">
    <property type="term" value="C:plasma membrane"/>
    <property type="evidence" value="ECO:0007669"/>
    <property type="project" value="UniProtKB-SubCell"/>
</dbReference>
<feature type="domain" description="Mechanosensitive ion channel MscS" evidence="9">
    <location>
        <begin position="131"/>
        <end position="194"/>
    </location>
</feature>
<proteinExistence type="inferred from homology"/>
<evidence type="ECO:0000256" key="6">
    <source>
        <dbReference type="ARBA" id="ARBA00023136"/>
    </source>
</evidence>
<keyword evidence="12" id="KW-1185">Reference proteome</keyword>
<evidence type="ECO:0000256" key="2">
    <source>
        <dbReference type="ARBA" id="ARBA00008017"/>
    </source>
</evidence>
<dbReference type="InterPro" id="IPR023408">
    <property type="entry name" value="MscS_beta-dom_sf"/>
</dbReference>
<dbReference type="FunFam" id="2.30.30.60:FF:000001">
    <property type="entry name" value="MscS Mechanosensitive ion channel"/>
    <property type="match status" value="1"/>
</dbReference>
<dbReference type="SUPFAM" id="SSF82689">
    <property type="entry name" value="Mechanosensitive channel protein MscS (YggB), C-terminal domain"/>
    <property type="match status" value="1"/>
</dbReference>
<dbReference type="InterPro" id="IPR011066">
    <property type="entry name" value="MscS_channel_C_sf"/>
</dbReference>
<protein>
    <submittedName>
        <fullName evidence="11">Mechanosensitive ion channel family protein</fullName>
    </submittedName>
</protein>
<dbReference type="Pfam" id="PF00924">
    <property type="entry name" value="MS_channel_2nd"/>
    <property type="match status" value="1"/>
</dbReference>